<gene>
    <name evidence="2" type="ORF">C8F04DRAFT_1318414</name>
</gene>
<dbReference type="Proteomes" id="UP001218188">
    <property type="component" value="Unassembled WGS sequence"/>
</dbReference>
<name>A0AAD6WPF1_9AGAR</name>
<accession>A0AAD6WPF1</accession>
<feature type="region of interest" description="Disordered" evidence="1">
    <location>
        <begin position="100"/>
        <end position="136"/>
    </location>
</feature>
<protein>
    <submittedName>
        <fullName evidence="2">Uncharacterized protein</fullName>
    </submittedName>
</protein>
<evidence type="ECO:0000256" key="1">
    <source>
        <dbReference type="SAM" id="MobiDB-lite"/>
    </source>
</evidence>
<reference evidence="2" key="1">
    <citation type="submission" date="2023-03" db="EMBL/GenBank/DDBJ databases">
        <title>Massive genome expansion in bonnet fungi (Mycena s.s.) driven by repeated elements and novel gene families across ecological guilds.</title>
        <authorList>
            <consortium name="Lawrence Berkeley National Laboratory"/>
            <person name="Harder C.B."/>
            <person name="Miyauchi S."/>
            <person name="Viragh M."/>
            <person name="Kuo A."/>
            <person name="Thoen E."/>
            <person name="Andreopoulos B."/>
            <person name="Lu D."/>
            <person name="Skrede I."/>
            <person name="Drula E."/>
            <person name="Henrissat B."/>
            <person name="Morin E."/>
            <person name="Kohler A."/>
            <person name="Barry K."/>
            <person name="LaButti K."/>
            <person name="Morin E."/>
            <person name="Salamov A."/>
            <person name="Lipzen A."/>
            <person name="Mereny Z."/>
            <person name="Hegedus B."/>
            <person name="Baldrian P."/>
            <person name="Stursova M."/>
            <person name="Weitz H."/>
            <person name="Taylor A."/>
            <person name="Grigoriev I.V."/>
            <person name="Nagy L.G."/>
            <person name="Martin F."/>
            <person name="Kauserud H."/>
        </authorList>
    </citation>
    <scope>NUCLEOTIDE SEQUENCE</scope>
    <source>
        <strain evidence="2">CBHHK200</strain>
    </source>
</reference>
<dbReference type="AlphaFoldDB" id="A0AAD6WPF1"/>
<feature type="compositionally biased region" description="Polar residues" evidence="1">
    <location>
        <begin position="108"/>
        <end position="119"/>
    </location>
</feature>
<sequence length="247" mass="27572">MYGTQGVVWLISSSPALSSDNYVYSRSSTFLDDDALANLSLERTAPGTITGENTATYGVLCCPILRLETKLADVFRPELRSVWGWYAEWKGARRRELEGIKTPRHRGQQPNTPESQPVSITGKRGGDKKVISSAGRDSTACLRMRKKTKTPGLGKMRPERVEVQPHPAHTIAREERGVFRLRQRTYWKKTPTGKSLEGVQICDICCVSNNDIQRQEPPLTVRIKIVVLAARELETPPAVYGPKALLL</sequence>
<evidence type="ECO:0000313" key="3">
    <source>
        <dbReference type="Proteomes" id="UP001218188"/>
    </source>
</evidence>
<organism evidence="2 3">
    <name type="scientific">Mycena alexandri</name>
    <dbReference type="NCBI Taxonomy" id="1745969"/>
    <lineage>
        <taxon>Eukaryota</taxon>
        <taxon>Fungi</taxon>
        <taxon>Dikarya</taxon>
        <taxon>Basidiomycota</taxon>
        <taxon>Agaricomycotina</taxon>
        <taxon>Agaricomycetes</taxon>
        <taxon>Agaricomycetidae</taxon>
        <taxon>Agaricales</taxon>
        <taxon>Marasmiineae</taxon>
        <taxon>Mycenaceae</taxon>
        <taxon>Mycena</taxon>
    </lineage>
</organism>
<proteinExistence type="predicted"/>
<comment type="caution">
    <text evidence="2">The sequence shown here is derived from an EMBL/GenBank/DDBJ whole genome shotgun (WGS) entry which is preliminary data.</text>
</comment>
<evidence type="ECO:0000313" key="2">
    <source>
        <dbReference type="EMBL" id="KAJ7020362.1"/>
    </source>
</evidence>
<keyword evidence="3" id="KW-1185">Reference proteome</keyword>
<dbReference type="EMBL" id="JARJCM010000266">
    <property type="protein sequence ID" value="KAJ7020362.1"/>
    <property type="molecule type" value="Genomic_DNA"/>
</dbReference>